<evidence type="ECO:0000313" key="1">
    <source>
        <dbReference type="EMBL" id="MFC3124329.1"/>
    </source>
</evidence>
<gene>
    <name evidence="1" type="ORF">ACFOD4_04585</name>
</gene>
<accession>A0ABV7FY64</accession>
<sequence>MTPTEFANSVSGATRNVWKVLDLKRPEDRDFIPAEMLRKEREAEDAKRAKLTGITLASLGLAKHSAED</sequence>
<dbReference type="EMBL" id="JBHRTN010000005">
    <property type="protein sequence ID" value="MFC3124329.1"/>
    <property type="molecule type" value="Genomic_DNA"/>
</dbReference>
<proteinExistence type="predicted"/>
<dbReference type="Proteomes" id="UP001595593">
    <property type="component" value="Unassembled WGS sequence"/>
</dbReference>
<protein>
    <submittedName>
        <fullName evidence="1">Uncharacterized protein</fullName>
    </submittedName>
</protein>
<reference evidence="2" key="1">
    <citation type="journal article" date="2019" name="Int. J. Syst. Evol. Microbiol.">
        <title>The Global Catalogue of Microorganisms (GCM) 10K type strain sequencing project: providing services to taxonomists for standard genome sequencing and annotation.</title>
        <authorList>
            <consortium name="The Broad Institute Genomics Platform"/>
            <consortium name="The Broad Institute Genome Sequencing Center for Infectious Disease"/>
            <person name="Wu L."/>
            <person name="Ma J."/>
        </authorList>
    </citation>
    <scope>NUCLEOTIDE SEQUENCE [LARGE SCALE GENOMIC DNA]</scope>
    <source>
        <strain evidence="2">KCTC 52094</strain>
    </source>
</reference>
<comment type="caution">
    <text evidence="1">The sequence shown here is derived from an EMBL/GenBank/DDBJ whole genome shotgun (WGS) entry which is preliminary data.</text>
</comment>
<dbReference type="RefSeq" id="WP_379594755.1">
    <property type="nucleotide sequence ID" value="NZ_JBHRTN010000005.1"/>
</dbReference>
<name>A0ABV7FY64_9PROT</name>
<organism evidence="1 2">
    <name type="scientific">Teichococcus globiformis</name>
    <dbReference type="NCBI Taxonomy" id="2307229"/>
    <lineage>
        <taxon>Bacteria</taxon>
        <taxon>Pseudomonadati</taxon>
        <taxon>Pseudomonadota</taxon>
        <taxon>Alphaproteobacteria</taxon>
        <taxon>Acetobacterales</taxon>
        <taxon>Roseomonadaceae</taxon>
        <taxon>Roseomonas</taxon>
    </lineage>
</organism>
<evidence type="ECO:0000313" key="2">
    <source>
        <dbReference type="Proteomes" id="UP001595593"/>
    </source>
</evidence>
<keyword evidence="2" id="KW-1185">Reference proteome</keyword>